<evidence type="ECO:0000259" key="5">
    <source>
        <dbReference type="SMART" id="SM00827"/>
    </source>
</evidence>
<keyword evidence="3" id="KW-0012">Acyltransferase</keyword>
<evidence type="ECO:0000256" key="2">
    <source>
        <dbReference type="ARBA" id="ARBA00022679"/>
    </source>
</evidence>
<organism evidence="6 7">
    <name type="scientific">Streptomyces albiaxialis</name>
    <dbReference type="NCBI Taxonomy" id="329523"/>
    <lineage>
        <taxon>Bacteria</taxon>
        <taxon>Bacillati</taxon>
        <taxon>Actinomycetota</taxon>
        <taxon>Actinomycetes</taxon>
        <taxon>Kitasatosporales</taxon>
        <taxon>Streptomycetaceae</taxon>
        <taxon>Streptomyces</taxon>
    </lineage>
</organism>
<accession>A0ABN2VET1</accession>
<dbReference type="InterPro" id="IPR014043">
    <property type="entry name" value="Acyl_transferase_dom"/>
</dbReference>
<dbReference type="InterPro" id="IPR016035">
    <property type="entry name" value="Acyl_Trfase/lysoPLipase"/>
</dbReference>
<dbReference type="SUPFAM" id="SSF52151">
    <property type="entry name" value="FabD/lysophospholipase-like"/>
    <property type="match status" value="1"/>
</dbReference>
<dbReference type="Gene3D" id="3.40.366.10">
    <property type="entry name" value="Malonyl-Coenzyme A Acyl Carrier Protein, domain 2"/>
    <property type="match status" value="1"/>
</dbReference>
<evidence type="ECO:0000256" key="4">
    <source>
        <dbReference type="ARBA" id="ARBA00048462"/>
    </source>
</evidence>
<name>A0ABN2VET1_9ACTN</name>
<dbReference type="InterPro" id="IPR001227">
    <property type="entry name" value="Ac_transferase_dom_sf"/>
</dbReference>
<dbReference type="SMART" id="SM00827">
    <property type="entry name" value="PKS_AT"/>
    <property type="match status" value="1"/>
</dbReference>
<keyword evidence="7" id="KW-1185">Reference proteome</keyword>
<dbReference type="RefSeq" id="WP_344522945.1">
    <property type="nucleotide sequence ID" value="NZ_BAAAPE010000001.1"/>
</dbReference>
<comment type="caution">
    <text evidence="6">The sequence shown here is derived from an EMBL/GenBank/DDBJ whole genome shotgun (WGS) entry which is preliminary data.</text>
</comment>
<comment type="catalytic activity">
    <reaction evidence="4">
        <text>holo-[ACP] + malonyl-CoA = malonyl-[ACP] + CoA</text>
        <dbReference type="Rhea" id="RHEA:41792"/>
        <dbReference type="Rhea" id="RHEA-COMP:9623"/>
        <dbReference type="Rhea" id="RHEA-COMP:9685"/>
        <dbReference type="ChEBI" id="CHEBI:57287"/>
        <dbReference type="ChEBI" id="CHEBI:57384"/>
        <dbReference type="ChEBI" id="CHEBI:64479"/>
        <dbReference type="ChEBI" id="CHEBI:78449"/>
        <dbReference type="EC" id="2.3.1.39"/>
    </reaction>
</comment>
<keyword evidence="2" id="KW-0808">Transferase</keyword>
<evidence type="ECO:0000313" key="7">
    <source>
        <dbReference type="Proteomes" id="UP001500016"/>
    </source>
</evidence>
<dbReference type="PANTHER" id="PTHR42681">
    <property type="entry name" value="MALONYL-COA-ACYL CARRIER PROTEIN TRANSACYLASE, MITOCHONDRIAL"/>
    <property type="match status" value="1"/>
</dbReference>
<feature type="domain" description="Malonyl-CoA:ACP transacylase (MAT)" evidence="5">
    <location>
        <begin position="6"/>
        <end position="222"/>
    </location>
</feature>
<reference evidence="6 7" key="1">
    <citation type="journal article" date="2019" name="Int. J. Syst. Evol. Microbiol.">
        <title>The Global Catalogue of Microorganisms (GCM) 10K type strain sequencing project: providing services to taxonomists for standard genome sequencing and annotation.</title>
        <authorList>
            <consortium name="The Broad Institute Genomics Platform"/>
            <consortium name="The Broad Institute Genome Sequencing Center for Infectious Disease"/>
            <person name="Wu L."/>
            <person name="Ma J."/>
        </authorList>
    </citation>
    <scope>NUCLEOTIDE SEQUENCE [LARGE SCALE GENOMIC DNA]</scope>
    <source>
        <strain evidence="6 7">JCM 15478</strain>
    </source>
</reference>
<dbReference type="EC" id="2.3.1.39" evidence="1"/>
<evidence type="ECO:0000256" key="3">
    <source>
        <dbReference type="ARBA" id="ARBA00023315"/>
    </source>
</evidence>
<dbReference type="InterPro" id="IPR050858">
    <property type="entry name" value="Mal-CoA-ACP_Trans/PKS_FabD"/>
</dbReference>
<proteinExistence type="predicted"/>
<protein>
    <recommendedName>
        <fullName evidence="1">[acyl-carrier-protein] S-malonyltransferase</fullName>
        <ecNumber evidence="1">2.3.1.39</ecNumber>
    </recommendedName>
</protein>
<dbReference type="PANTHER" id="PTHR42681:SF1">
    <property type="entry name" value="MALONYL-COA-ACYL CARRIER PROTEIN TRANSACYLASE, MITOCHONDRIAL"/>
    <property type="match status" value="1"/>
</dbReference>
<gene>
    <name evidence="6" type="ORF">GCM10009801_02100</name>
</gene>
<evidence type="ECO:0000313" key="6">
    <source>
        <dbReference type="EMBL" id="GAA2060492.1"/>
    </source>
</evidence>
<sequence length="244" mass="26140">MSIAFLFPGLGSQRPGMLHRLPDTAASATVLAEAEWGHPGGIAELDTAESLEESEVARHVSLLIAGVAGARALIEDEEVQPSYVAGHGLGGYAAAVVADVLTFEQALRAVRLRGELLERGEESEHDIGIRLAQHLATIKRLPQALPYVTGTEGRCLRGETNAVFDDLARSVALPVLWDEMVSALRTEGAETFVEMPPGRVLTGRLTEQDDAPRAVSVEERGIAEAAEYARGETGEAWPEVWPEA</sequence>
<evidence type="ECO:0000256" key="1">
    <source>
        <dbReference type="ARBA" id="ARBA00013258"/>
    </source>
</evidence>
<dbReference type="Proteomes" id="UP001500016">
    <property type="component" value="Unassembled WGS sequence"/>
</dbReference>
<dbReference type="Pfam" id="PF00698">
    <property type="entry name" value="Acyl_transf_1"/>
    <property type="match status" value="1"/>
</dbReference>
<dbReference type="EMBL" id="BAAAPE010000001">
    <property type="protein sequence ID" value="GAA2060492.1"/>
    <property type="molecule type" value="Genomic_DNA"/>
</dbReference>